<dbReference type="Proteomes" id="UP000321362">
    <property type="component" value="Chromosome"/>
</dbReference>
<protein>
    <submittedName>
        <fullName evidence="1">DUF4238 domain-containing protein</fullName>
    </submittedName>
</protein>
<accession>A0A5B8W4J4</accession>
<dbReference type="Pfam" id="PF14022">
    <property type="entry name" value="DUF4238"/>
    <property type="match status" value="1"/>
</dbReference>
<organism evidence="1 2">
    <name type="scientific">Mucilaginibacter ginsenosidivorax</name>
    <dbReference type="NCBI Taxonomy" id="862126"/>
    <lineage>
        <taxon>Bacteria</taxon>
        <taxon>Pseudomonadati</taxon>
        <taxon>Bacteroidota</taxon>
        <taxon>Sphingobacteriia</taxon>
        <taxon>Sphingobacteriales</taxon>
        <taxon>Sphingobacteriaceae</taxon>
        <taxon>Mucilaginibacter</taxon>
    </lineage>
</organism>
<gene>
    <name evidence="1" type="ORF">FSB76_24595</name>
</gene>
<dbReference type="KEGG" id="mgk:FSB76_24595"/>
<sequence length="325" mass="37953">MDQHYLPRCYMNEFANPGGNLFSLNNELFKYGKRGYIQSKSPAQICYVPDYYTLDMQIPPTFQHLNQEDPLVIERELFWKYENQYPATLDKIKNRISLSHAEAEVFIKGLISMKLRNKYIRDEYSGEQHQRMLQKIFSEDLIRTVYDARKHYPNANDQEILDTIESVRIRATEDPDFIKMIHLTGLIDRERNPDSVINAAASKLLRAKWILHESDLSSTFITTDNPGYCVDSQDRINNIKLADCTLFFPLTPLLCLMISDRVNDEELPSNLLNKRLHYRPVNANFINQVNQGSLQYFSRYVLAQTRQTLNAIAAMITLHNQQFSQ</sequence>
<dbReference type="AlphaFoldDB" id="A0A5B8W4J4"/>
<dbReference type="EMBL" id="CP042437">
    <property type="protein sequence ID" value="QEC78970.1"/>
    <property type="molecule type" value="Genomic_DNA"/>
</dbReference>
<dbReference type="InterPro" id="IPR025332">
    <property type="entry name" value="DUF4238"/>
</dbReference>
<evidence type="ECO:0000313" key="1">
    <source>
        <dbReference type="EMBL" id="QEC78970.1"/>
    </source>
</evidence>
<proteinExistence type="predicted"/>
<dbReference type="RefSeq" id="WP_147058106.1">
    <property type="nucleotide sequence ID" value="NZ_CP042437.1"/>
</dbReference>
<evidence type="ECO:0000313" key="2">
    <source>
        <dbReference type="Proteomes" id="UP000321362"/>
    </source>
</evidence>
<keyword evidence="2" id="KW-1185">Reference proteome</keyword>
<name>A0A5B8W4J4_9SPHI</name>
<reference evidence="1 2" key="1">
    <citation type="journal article" date="2013" name="J. Microbiol.">
        <title>Mucilaginibacter ginsenosidivorax sp. nov., with ginsenoside converting activity isolated from sediment.</title>
        <authorList>
            <person name="Kim J.K."/>
            <person name="Choi T.E."/>
            <person name="Liu Q.M."/>
            <person name="Park H.Y."/>
            <person name="Yi T.H."/>
            <person name="Yoon M.H."/>
            <person name="Kim S.C."/>
            <person name="Im W.T."/>
        </authorList>
    </citation>
    <scope>NUCLEOTIDE SEQUENCE [LARGE SCALE GENOMIC DNA]</scope>
    <source>
        <strain evidence="1 2">KHI28</strain>
    </source>
</reference>